<dbReference type="EMBL" id="JACVVK020000231">
    <property type="protein sequence ID" value="KAK7483179.1"/>
    <property type="molecule type" value="Genomic_DNA"/>
</dbReference>
<reference evidence="2 3" key="1">
    <citation type="journal article" date="2023" name="Sci. Data">
        <title>Genome assembly of the Korean intertidal mud-creeper Batillaria attramentaria.</title>
        <authorList>
            <person name="Patra A.K."/>
            <person name="Ho P.T."/>
            <person name="Jun S."/>
            <person name="Lee S.J."/>
            <person name="Kim Y."/>
            <person name="Won Y.J."/>
        </authorList>
    </citation>
    <scope>NUCLEOTIDE SEQUENCE [LARGE SCALE GENOMIC DNA]</scope>
    <source>
        <strain evidence="2">Wonlab-2016</strain>
    </source>
</reference>
<dbReference type="AlphaFoldDB" id="A0ABD0K7X5"/>
<feature type="region of interest" description="Disordered" evidence="1">
    <location>
        <begin position="73"/>
        <end position="145"/>
    </location>
</feature>
<proteinExistence type="predicted"/>
<organism evidence="2 3">
    <name type="scientific">Batillaria attramentaria</name>
    <dbReference type="NCBI Taxonomy" id="370345"/>
    <lineage>
        <taxon>Eukaryota</taxon>
        <taxon>Metazoa</taxon>
        <taxon>Spiralia</taxon>
        <taxon>Lophotrochozoa</taxon>
        <taxon>Mollusca</taxon>
        <taxon>Gastropoda</taxon>
        <taxon>Caenogastropoda</taxon>
        <taxon>Sorbeoconcha</taxon>
        <taxon>Cerithioidea</taxon>
        <taxon>Batillariidae</taxon>
        <taxon>Batillaria</taxon>
    </lineage>
</organism>
<feature type="compositionally biased region" description="Polar residues" evidence="1">
    <location>
        <begin position="77"/>
        <end position="101"/>
    </location>
</feature>
<feature type="compositionally biased region" description="Acidic residues" evidence="1">
    <location>
        <begin position="116"/>
        <end position="127"/>
    </location>
</feature>
<feature type="region of interest" description="Disordered" evidence="1">
    <location>
        <begin position="219"/>
        <end position="244"/>
    </location>
</feature>
<keyword evidence="3" id="KW-1185">Reference proteome</keyword>
<comment type="caution">
    <text evidence="2">The sequence shown here is derived from an EMBL/GenBank/DDBJ whole genome shotgun (WGS) entry which is preliminary data.</text>
</comment>
<protein>
    <submittedName>
        <fullName evidence="2">Uncharacterized protein</fullName>
    </submittedName>
</protein>
<feature type="compositionally biased region" description="Polar residues" evidence="1">
    <location>
        <begin position="133"/>
        <end position="143"/>
    </location>
</feature>
<evidence type="ECO:0000256" key="1">
    <source>
        <dbReference type="SAM" id="MobiDB-lite"/>
    </source>
</evidence>
<feature type="compositionally biased region" description="Basic and acidic residues" evidence="1">
    <location>
        <begin position="325"/>
        <end position="334"/>
    </location>
</feature>
<feature type="compositionally biased region" description="Basic and acidic residues" evidence="1">
    <location>
        <begin position="102"/>
        <end position="115"/>
    </location>
</feature>
<dbReference type="Proteomes" id="UP001519460">
    <property type="component" value="Unassembled WGS sequence"/>
</dbReference>
<feature type="non-terminal residue" evidence="2">
    <location>
        <position position="424"/>
    </location>
</feature>
<name>A0ABD0K7X5_9CAEN</name>
<accession>A0ABD0K7X5</accession>
<gene>
    <name evidence="2" type="ORF">BaRGS_00025583</name>
</gene>
<feature type="region of interest" description="Disordered" evidence="1">
    <location>
        <begin position="317"/>
        <end position="388"/>
    </location>
</feature>
<evidence type="ECO:0000313" key="2">
    <source>
        <dbReference type="EMBL" id="KAK7483179.1"/>
    </source>
</evidence>
<evidence type="ECO:0000313" key="3">
    <source>
        <dbReference type="Proteomes" id="UP001519460"/>
    </source>
</evidence>
<sequence length="424" mass="46456">MPALSASTKPTLPSICHQSSLWPQDIVMAVWPGIGHKLEVLLEDDHTLRRNRDRQYVCKVLTIQRAWRAHLERRSKVSTTTTDKPEASSQHGARGTSANQSQHDEAAVDERHLADQDDADAESETSETESAAGGQTMTLSTPEENQDVVAGVVSQTQERDSADSGRFLSVKLPALKTLQDTSESESVVSDYSELGAGPLKELEREIELVDREALQKDSFPLPDLPHCSGGAVSLERQPGETEGDYSRRLRKLNFLSLAQEFAELKKVNADACPIDFHLNQGYAKTSSSSSLAKRNSLSEADQSMDFADSCSDATMDVVSGASQDSAERGREATRGPKGARTVVLRDSPARRSSSGRREGSAKRNSHHGTPTREPRPGLAGRPVSQPVDGDFEVYTMESSMPAMNWELLEQQLQLAAEEEKRSRE</sequence>